<evidence type="ECO:0000313" key="2">
    <source>
        <dbReference type="Proteomes" id="UP000657385"/>
    </source>
</evidence>
<comment type="caution">
    <text evidence="1">The sequence shown here is derived from an EMBL/GenBank/DDBJ whole genome shotgun (WGS) entry which is preliminary data.</text>
</comment>
<evidence type="ECO:0000313" key="1">
    <source>
        <dbReference type="EMBL" id="MBF9071543.1"/>
    </source>
</evidence>
<reference evidence="1" key="1">
    <citation type="submission" date="2020-11" db="EMBL/GenBank/DDBJ databases">
        <title>Isolation and identification of active actinomycetes.</title>
        <authorList>
            <person name="Yu B."/>
        </authorList>
    </citation>
    <scope>NUCLEOTIDE SEQUENCE</scope>
    <source>
        <strain evidence="1">NEAU-YB345</strain>
    </source>
</reference>
<keyword evidence="2" id="KW-1185">Reference proteome</keyword>
<organism evidence="1 2">
    <name type="scientific">Streptacidiphilus fuscans</name>
    <dbReference type="NCBI Taxonomy" id="2789292"/>
    <lineage>
        <taxon>Bacteria</taxon>
        <taxon>Bacillati</taxon>
        <taxon>Actinomycetota</taxon>
        <taxon>Actinomycetes</taxon>
        <taxon>Kitasatosporales</taxon>
        <taxon>Streptomycetaceae</taxon>
        <taxon>Streptacidiphilus</taxon>
    </lineage>
</organism>
<protein>
    <submittedName>
        <fullName evidence="1">Uncharacterized protein</fullName>
    </submittedName>
</protein>
<dbReference type="EMBL" id="JADPRT010000012">
    <property type="protein sequence ID" value="MBF9071543.1"/>
    <property type="molecule type" value="Genomic_DNA"/>
</dbReference>
<name>A0A931BC75_9ACTN</name>
<sequence length="453" mass="50044">MLIRHLHRHNDVNLVMSALARDPQQLPVLIALGAALRTDLAKAMRETIATRAWQDARRVCAEAARYGEMQFHTFWEMDLEKRRDRGPKREHLDAALLTHPETRIALYRVLAADSPQHCRSDSGDHGRDEHVEDYQQALYGWYAAIRHAHGAVVAAARWFLKETEDARRRYPSFVDLLTDGRTRGHRNSVDSSEASHQALRELLLMMHAWSPHTFEAIDVAFKNADGGQAFHGWGAGFEPAGRQEAQEAAEALAVVLTPAERTVVRGLVANIETLDEWGYDRKLAGHDDLPCTSDKHRSLRHTDTTDERTNCAKARARVHHQATQLDDPTGDRSDAAARLASLLLGSRIDRLSAALRIAGDCVPEAVARQAPQIWRDNAADLCAAREATGLDEEAAAACIGVQPASLRRFERASGKHPGAPVSLRYLQLLAHACADSGYPVPACISPSLVAEKA</sequence>
<dbReference type="Proteomes" id="UP000657385">
    <property type="component" value="Unassembled WGS sequence"/>
</dbReference>
<gene>
    <name evidence="1" type="ORF">I2501_26325</name>
</gene>
<accession>A0A931BC75</accession>
<dbReference type="AlphaFoldDB" id="A0A931BC75"/>
<dbReference type="RefSeq" id="WP_196196713.1">
    <property type="nucleotide sequence ID" value="NZ_JADPRT010000012.1"/>
</dbReference>
<proteinExistence type="predicted"/>